<accession>A0ACC1P4K7</accession>
<evidence type="ECO:0000313" key="2">
    <source>
        <dbReference type="Proteomes" id="UP001143856"/>
    </source>
</evidence>
<keyword evidence="2" id="KW-1185">Reference proteome</keyword>
<protein>
    <submittedName>
        <fullName evidence="1">Uncharacterized protein</fullName>
    </submittedName>
</protein>
<gene>
    <name evidence="1" type="ORF">NUW58_g4945</name>
</gene>
<dbReference type="EMBL" id="JAPDGR010000921">
    <property type="protein sequence ID" value="KAJ2986608.1"/>
    <property type="molecule type" value="Genomic_DNA"/>
</dbReference>
<sequence>MRPPRAAFQEIGLLQPRGPTAPAECYDTCNNANIEAQSVGKNPALCSPDSAFMSYYKACRTCVEANVSEGQTTDHLEPQFAQWVDYCEASSPIPAGSTSLGEITPFITIVYTTTINGTETSWYLLKTVPAFSARPDTAIITILYTTIIDGSETVWPLLKTLTTFSARPDTAIITIKTSHDGHPTTWTFTTTYTRLHSDLLVSKVTNTPTSNAQQGTPIPIPHPPEGTYLRIQLTT</sequence>
<reference evidence="1" key="1">
    <citation type="submission" date="2022-10" db="EMBL/GenBank/DDBJ databases">
        <title>Genome Sequence of Xylaria curta.</title>
        <authorList>
            <person name="Buettner E."/>
        </authorList>
    </citation>
    <scope>NUCLEOTIDE SEQUENCE</scope>
    <source>
        <strain evidence="1">Babe10</strain>
    </source>
</reference>
<evidence type="ECO:0000313" key="1">
    <source>
        <dbReference type="EMBL" id="KAJ2986608.1"/>
    </source>
</evidence>
<name>A0ACC1P4K7_9PEZI</name>
<proteinExistence type="predicted"/>
<organism evidence="1 2">
    <name type="scientific">Xylaria curta</name>
    <dbReference type="NCBI Taxonomy" id="42375"/>
    <lineage>
        <taxon>Eukaryota</taxon>
        <taxon>Fungi</taxon>
        <taxon>Dikarya</taxon>
        <taxon>Ascomycota</taxon>
        <taxon>Pezizomycotina</taxon>
        <taxon>Sordariomycetes</taxon>
        <taxon>Xylariomycetidae</taxon>
        <taxon>Xylariales</taxon>
        <taxon>Xylariaceae</taxon>
        <taxon>Xylaria</taxon>
    </lineage>
</organism>
<dbReference type="Proteomes" id="UP001143856">
    <property type="component" value="Unassembled WGS sequence"/>
</dbReference>
<comment type="caution">
    <text evidence="1">The sequence shown here is derived from an EMBL/GenBank/DDBJ whole genome shotgun (WGS) entry which is preliminary data.</text>
</comment>